<proteinExistence type="inferred from homology"/>
<name>A0ABQ6K129_9MICO</name>
<accession>A0ABQ6K129</accession>
<dbReference type="InterPro" id="IPR036165">
    <property type="entry name" value="YefM-like_sf"/>
</dbReference>
<evidence type="ECO:0000256" key="2">
    <source>
        <dbReference type="SAM" id="MobiDB-lite"/>
    </source>
</evidence>
<organism evidence="3 4">
    <name type="scientific">Pseudolysinimonas kribbensis</name>
    <dbReference type="NCBI Taxonomy" id="433641"/>
    <lineage>
        <taxon>Bacteria</taxon>
        <taxon>Bacillati</taxon>
        <taxon>Actinomycetota</taxon>
        <taxon>Actinomycetes</taxon>
        <taxon>Micrococcales</taxon>
        <taxon>Microbacteriaceae</taxon>
        <taxon>Pseudolysinimonas</taxon>
    </lineage>
</organism>
<feature type="region of interest" description="Disordered" evidence="2">
    <location>
        <begin position="43"/>
        <end position="89"/>
    </location>
</feature>
<sequence>MRVAQVISQREMRNRSGEVLRAVAAGESFIITNDGVEVAELIPRNAPRPKPAPDRPATVPKGTPMPFRHNSPDGPSSQEVLDELRAERF</sequence>
<evidence type="ECO:0000313" key="3">
    <source>
        <dbReference type="EMBL" id="GMA94163.1"/>
    </source>
</evidence>
<keyword evidence="4" id="KW-1185">Reference proteome</keyword>
<comment type="caution">
    <text evidence="3">The sequence shown here is derived from an EMBL/GenBank/DDBJ whole genome shotgun (WGS) entry which is preliminary data.</text>
</comment>
<evidence type="ECO:0000313" key="4">
    <source>
        <dbReference type="Proteomes" id="UP001157034"/>
    </source>
</evidence>
<evidence type="ECO:0008006" key="5">
    <source>
        <dbReference type="Google" id="ProtNLM"/>
    </source>
</evidence>
<dbReference type="Proteomes" id="UP001157034">
    <property type="component" value="Unassembled WGS sequence"/>
</dbReference>
<dbReference type="NCBIfam" id="TIGR01552">
    <property type="entry name" value="phd_fam"/>
    <property type="match status" value="1"/>
</dbReference>
<dbReference type="SUPFAM" id="SSF143120">
    <property type="entry name" value="YefM-like"/>
    <property type="match status" value="1"/>
</dbReference>
<reference evidence="4" key="1">
    <citation type="journal article" date="2019" name="Int. J. Syst. Evol. Microbiol.">
        <title>The Global Catalogue of Microorganisms (GCM) 10K type strain sequencing project: providing services to taxonomists for standard genome sequencing and annotation.</title>
        <authorList>
            <consortium name="The Broad Institute Genomics Platform"/>
            <consortium name="The Broad Institute Genome Sequencing Center for Infectious Disease"/>
            <person name="Wu L."/>
            <person name="Ma J."/>
        </authorList>
    </citation>
    <scope>NUCLEOTIDE SEQUENCE [LARGE SCALE GENOMIC DNA]</scope>
    <source>
        <strain evidence="4">NBRC 108894</strain>
    </source>
</reference>
<comment type="similarity">
    <text evidence="1">Belongs to the phD/YefM antitoxin family.</text>
</comment>
<dbReference type="EMBL" id="BSVB01000001">
    <property type="protein sequence ID" value="GMA94163.1"/>
    <property type="molecule type" value="Genomic_DNA"/>
</dbReference>
<protein>
    <recommendedName>
        <fullName evidence="5">Type II toxin-antitoxin system prevent-host-death family antitoxin</fullName>
    </recommendedName>
</protein>
<dbReference type="Gene3D" id="3.40.1620.10">
    <property type="entry name" value="YefM-like domain"/>
    <property type="match status" value="1"/>
</dbReference>
<gene>
    <name evidence="3" type="ORF">GCM10025881_09870</name>
</gene>
<evidence type="ECO:0000256" key="1">
    <source>
        <dbReference type="ARBA" id="ARBA00009981"/>
    </source>
</evidence>